<name>A0A2N3L8T2_9PROT</name>
<evidence type="ECO:0000313" key="2">
    <source>
        <dbReference type="Proteomes" id="UP000233332"/>
    </source>
</evidence>
<protein>
    <submittedName>
        <fullName evidence="1">Uncharacterized protein</fullName>
    </submittedName>
</protein>
<keyword evidence="2" id="KW-1185">Reference proteome</keyword>
<sequence>MTNASKNDGQYAGFLPPFFHDRPDADDVMIKTWAVGDGLVDHSVPEIPAPLSLFFDLVVPAAQRAGATGFAMLWLDRHPHEEPGWRLSLGHVGTADDLELAVAKPLARLVGTAKLAEFETENWHVTHPLWRKRAEPVKLVFWGDFARHARAILGHGDGSGFYQPLGAGLRSDHVAASLPLLEDMLGEPFLVNGMGFEDALRLGIALGRAHLIESWIEAGGTEKEPYFRPMRIWHQAWLSNALVDPAVASLAMSGQPPMPALDFSDTATPDTRRKALDDVSAWLTAVFFNDEYPALRNAFVAGVQNAVWLDSDLQQYVQPQQRAEILQGLMPYCRWFLAMALYNHLGNLAAGTAREDQSEFYATLVDALPELAPLSDLATQRDIEQHIIRIDAARAASAFDTLVLPFCDVLMPRRSFDAARA</sequence>
<evidence type="ECO:0000313" key="1">
    <source>
        <dbReference type="EMBL" id="PKR59130.1"/>
    </source>
</evidence>
<reference evidence="1 2" key="1">
    <citation type="submission" date="2017-09" db="EMBL/GenBank/DDBJ databases">
        <title>Biodiversity and function of Thalassospira species in the particle-attached aromatic-hydrocarbon-degrading consortia from the surface seawater of the China South Sea.</title>
        <authorList>
            <person name="Dong C."/>
            <person name="Lai Q."/>
            <person name="Shao Z."/>
        </authorList>
    </citation>
    <scope>NUCLEOTIDE SEQUENCE [LARGE SCALE GENOMIC DNA]</scope>
    <source>
        <strain evidence="1 2">139Z-12</strain>
    </source>
</reference>
<dbReference type="EMBL" id="NXGX01000003">
    <property type="protein sequence ID" value="PKR59130.1"/>
    <property type="molecule type" value="Genomic_DNA"/>
</dbReference>
<dbReference type="AlphaFoldDB" id="A0A2N3L8T2"/>
<comment type="caution">
    <text evidence="1">The sequence shown here is derived from an EMBL/GenBank/DDBJ whole genome shotgun (WGS) entry which is preliminary data.</text>
</comment>
<dbReference type="RefSeq" id="WP_101301699.1">
    <property type="nucleotide sequence ID" value="NZ_NXGX01000003.1"/>
</dbReference>
<accession>A0A2N3L8T2</accession>
<dbReference type="Proteomes" id="UP000233332">
    <property type="component" value="Unassembled WGS sequence"/>
</dbReference>
<proteinExistence type="predicted"/>
<gene>
    <name evidence="1" type="ORF">COO92_06955</name>
</gene>
<organism evidence="1 2">
    <name type="scientific">Thalassospira lohafexi</name>
    <dbReference type="NCBI Taxonomy" id="744227"/>
    <lineage>
        <taxon>Bacteria</taxon>
        <taxon>Pseudomonadati</taxon>
        <taxon>Pseudomonadota</taxon>
        <taxon>Alphaproteobacteria</taxon>
        <taxon>Rhodospirillales</taxon>
        <taxon>Thalassospiraceae</taxon>
        <taxon>Thalassospira</taxon>
    </lineage>
</organism>